<keyword evidence="4" id="KW-1133">Transmembrane helix</keyword>
<dbReference type="InterPro" id="IPR038213">
    <property type="entry name" value="IFI6/IFI27-like_sf"/>
</dbReference>
<proteinExistence type="inferred from homology"/>
<dbReference type="InterPro" id="IPR009311">
    <property type="entry name" value="IFI6/IFI27-like"/>
</dbReference>
<dbReference type="Proteomes" id="UP000325395">
    <property type="component" value="Unassembled WGS sequence"/>
</dbReference>
<dbReference type="EMBL" id="ML735792">
    <property type="protein sequence ID" value="KAE8414134.1"/>
    <property type="molecule type" value="Genomic_DNA"/>
</dbReference>
<evidence type="ECO:0000256" key="1">
    <source>
        <dbReference type="ARBA" id="ARBA00004141"/>
    </source>
</evidence>
<keyword evidence="3" id="KW-0812">Transmembrane</keyword>
<keyword evidence="5" id="KW-0472">Membrane</keyword>
<dbReference type="PANTHER" id="PTHR16932:SF18">
    <property type="entry name" value="INTERFERON, ALPHA-INDUCIBLE PROTEIN 27-LIKE 2"/>
    <property type="match status" value="1"/>
</dbReference>
<gene>
    <name evidence="7" type="ORF">BDV36DRAFT_266375</name>
</gene>
<dbReference type="PANTHER" id="PTHR16932">
    <property type="entry name" value="INTERFERON ALPHA-INDUCIBLE PROTEIN 27"/>
    <property type="match status" value="1"/>
</dbReference>
<reference evidence="7 8" key="1">
    <citation type="submission" date="2019-04" db="EMBL/GenBank/DDBJ databases">
        <authorList>
            <consortium name="DOE Joint Genome Institute"/>
            <person name="Mondo S."/>
            <person name="Kjaerbolling I."/>
            <person name="Vesth T."/>
            <person name="Frisvad J.C."/>
            <person name="Nybo J.L."/>
            <person name="Theobald S."/>
            <person name="Kildgaard S."/>
            <person name="Isbrandt T."/>
            <person name="Kuo A."/>
            <person name="Sato A."/>
            <person name="Lyhne E.K."/>
            <person name="Kogle M.E."/>
            <person name="Wiebenga A."/>
            <person name="Kun R.S."/>
            <person name="Lubbers R.J."/>
            <person name="Makela M.R."/>
            <person name="Barry K."/>
            <person name="Chovatia M."/>
            <person name="Clum A."/>
            <person name="Daum C."/>
            <person name="Haridas S."/>
            <person name="He G."/>
            <person name="LaButti K."/>
            <person name="Lipzen A."/>
            <person name="Riley R."/>
            <person name="Salamov A."/>
            <person name="Simmons B.A."/>
            <person name="Magnuson J.K."/>
            <person name="Henrissat B."/>
            <person name="Mortensen U.H."/>
            <person name="Larsen T.O."/>
            <person name="Devries R.P."/>
            <person name="Grigoriev I.V."/>
            <person name="Machida M."/>
            <person name="Baker S.E."/>
            <person name="Andersen M.R."/>
            <person name="Cantor M.N."/>
            <person name="Hua S.X."/>
        </authorList>
    </citation>
    <scope>NUCLEOTIDE SEQUENCE [LARGE SCALE GENOMIC DNA]</scope>
    <source>
        <strain evidence="7 8">CBS 117616</strain>
    </source>
</reference>
<dbReference type="Gene3D" id="6.10.110.10">
    <property type="match status" value="1"/>
</dbReference>
<name>A0ABQ6WAI5_9EURO</name>
<accession>A0ABQ6WAI5</accession>
<organism evidence="7 8">
    <name type="scientific">Aspergillus pseudocaelatus</name>
    <dbReference type="NCBI Taxonomy" id="1825620"/>
    <lineage>
        <taxon>Eukaryota</taxon>
        <taxon>Fungi</taxon>
        <taxon>Dikarya</taxon>
        <taxon>Ascomycota</taxon>
        <taxon>Pezizomycotina</taxon>
        <taxon>Eurotiomycetes</taxon>
        <taxon>Eurotiomycetidae</taxon>
        <taxon>Eurotiales</taxon>
        <taxon>Aspergillaceae</taxon>
        <taxon>Aspergillus</taxon>
        <taxon>Aspergillus subgen. Circumdati</taxon>
    </lineage>
</organism>
<feature type="region of interest" description="Disordered" evidence="6">
    <location>
        <begin position="122"/>
        <end position="152"/>
    </location>
</feature>
<evidence type="ECO:0000256" key="3">
    <source>
        <dbReference type="ARBA" id="ARBA00022692"/>
    </source>
</evidence>
<evidence type="ECO:0000313" key="7">
    <source>
        <dbReference type="EMBL" id="KAE8414134.1"/>
    </source>
</evidence>
<evidence type="ECO:0000256" key="5">
    <source>
        <dbReference type="ARBA" id="ARBA00023136"/>
    </source>
</evidence>
<comment type="similarity">
    <text evidence="2">Belongs to the IFI6/IFI27 family.</text>
</comment>
<evidence type="ECO:0000256" key="4">
    <source>
        <dbReference type="ARBA" id="ARBA00022989"/>
    </source>
</evidence>
<protein>
    <submittedName>
        <fullName evidence="7">Uncharacterized protein</fullName>
    </submittedName>
</protein>
<evidence type="ECO:0000256" key="6">
    <source>
        <dbReference type="SAM" id="MobiDB-lite"/>
    </source>
</evidence>
<dbReference type="Pfam" id="PF06140">
    <property type="entry name" value="Ifi-6-16"/>
    <property type="match status" value="1"/>
</dbReference>
<keyword evidence="8" id="KW-1185">Reference proteome</keyword>
<comment type="subcellular location">
    <subcellularLocation>
        <location evidence="1">Membrane</location>
        <topology evidence="1">Multi-pass membrane protein</topology>
    </subcellularLocation>
</comment>
<evidence type="ECO:0000256" key="2">
    <source>
        <dbReference type="ARBA" id="ARBA00007262"/>
    </source>
</evidence>
<evidence type="ECO:0000313" key="8">
    <source>
        <dbReference type="Proteomes" id="UP000325395"/>
    </source>
</evidence>
<sequence>MERLKNATTSIISFGQTVGREHSTALAVGGAGLALATAPVTGPAVLGAIGFSSTGPVAASLAAAWQSSIGVVQAGTWFATLQSAAMGGATAGTFTTASNIGIGIMGSAAVGTQLNDKKRRLSVGNDHDESQPADDYEYTASNPQTSDPDDSLDTEFMKLLKIDIS</sequence>